<protein>
    <recommendedName>
        <fullName evidence="8">Guanidinium exporter</fullName>
    </recommendedName>
</protein>
<feature type="transmembrane region" description="Helical" evidence="10">
    <location>
        <begin position="63"/>
        <end position="83"/>
    </location>
</feature>
<comment type="caution">
    <text evidence="11">The sequence shown here is derived from an EMBL/GenBank/DDBJ whole genome shotgun (WGS) entry which is preliminary data.</text>
</comment>
<dbReference type="SUPFAM" id="SSF103481">
    <property type="entry name" value="Multidrug resistance efflux transporter EmrE"/>
    <property type="match status" value="1"/>
</dbReference>
<evidence type="ECO:0000256" key="1">
    <source>
        <dbReference type="ARBA" id="ARBA00004651"/>
    </source>
</evidence>
<evidence type="ECO:0000256" key="8">
    <source>
        <dbReference type="ARBA" id="ARBA00039168"/>
    </source>
</evidence>
<comment type="subcellular location">
    <subcellularLocation>
        <location evidence="1 9">Cell membrane</location>
        <topology evidence="1 9">Multi-pass membrane protein</topology>
    </subcellularLocation>
</comment>
<keyword evidence="3" id="KW-1003">Cell membrane</keyword>
<keyword evidence="12" id="KW-1185">Reference proteome</keyword>
<sequence>MNPATASIMLVAAGLADVVWAITMKLSQGYTRPLWSVASLLSLALFVWLLGRALTVLPVSGAYAAWTGIGAAGTVLAGSVLLARTTLPVHCPADRQSRRDRLLESRL</sequence>
<evidence type="ECO:0000313" key="11">
    <source>
        <dbReference type="EMBL" id="MEZ0475765.1"/>
    </source>
</evidence>
<evidence type="ECO:0000256" key="4">
    <source>
        <dbReference type="ARBA" id="ARBA00022692"/>
    </source>
</evidence>
<feature type="transmembrane region" description="Helical" evidence="10">
    <location>
        <begin position="6"/>
        <end position="22"/>
    </location>
</feature>
<keyword evidence="2" id="KW-0813">Transport</keyword>
<evidence type="ECO:0000256" key="7">
    <source>
        <dbReference type="ARBA" id="ARBA00038151"/>
    </source>
</evidence>
<dbReference type="PANTHER" id="PTHR30561">
    <property type="entry name" value="SMR FAMILY PROTON-DEPENDENT DRUG EFFLUX TRANSPORTER SUGE"/>
    <property type="match status" value="1"/>
</dbReference>
<evidence type="ECO:0000256" key="10">
    <source>
        <dbReference type="SAM" id="Phobius"/>
    </source>
</evidence>
<dbReference type="EMBL" id="JBFWIC010000021">
    <property type="protein sequence ID" value="MEZ0475765.1"/>
    <property type="molecule type" value="Genomic_DNA"/>
</dbReference>
<evidence type="ECO:0000256" key="5">
    <source>
        <dbReference type="ARBA" id="ARBA00022989"/>
    </source>
</evidence>
<accession>A0ABV4HSQ1</accession>
<evidence type="ECO:0000256" key="3">
    <source>
        <dbReference type="ARBA" id="ARBA00022475"/>
    </source>
</evidence>
<dbReference type="Pfam" id="PF00893">
    <property type="entry name" value="Multi_Drug_Res"/>
    <property type="match status" value="1"/>
</dbReference>
<dbReference type="RefSeq" id="WP_370564310.1">
    <property type="nucleotide sequence ID" value="NZ_JBFWIB010000007.1"/>
</dbReference>
<keyword evidence="5 10" id="KW-1133">Transmembrane helix</keyword>
<evidence type="ECO:0000313" key="12">
    <source>
        <dbReference type="Proteomes" id="UP001566331"/>
    </source>
</evidence>
<dbReference type="InterPro" id="IPR000390">
    <property type="entry name" value="Small_drug/metabolite_transptr"/>
</dbReference>
<dbReference type="PANTHER" id="PTHR30561:SF0">
    <property type="entry name" value="GUANIDINIUM EXPORTER"/>
    <property type="match status" value="1"/>
</dbReference>
<name>A0ABV4HSQ1_9GAMM</name>
<evidence type="ECO:0000256" key="6">
    <source>
        <dbReference type="ARBA" id="ARBA00023136"/>
    </source>
</evidence>
<organism evidence="11 12">
    <name type="scientific">Luteimonas salinilitoris</name>
    <dbReference type="NCBI Taxonomy" id="3237697"/>
    <lineage>
        <taxon>Bacteria</taxon>
        <taxon>Pseudomonadati</taxon>
        <taxon>Pseudomonadota</taxon>
        <taxon>Gammaproteobacteria</taxon>
        <taxon>Lysobacterales</taxon>
        <taxon>Lysobacteraceae</taxon>
        <taxon>Luteimonas</taxon>
    </lineage>
</organism>
<reference evidence="11 12" key="1">
    <citation type="submission" date="2024-07" db="EMBL/GenBank/DDBJ databases">
        <title>Luteimonas salilacus sp. nov., isolated from the shore soil of Salt Lake in Tibet of China.</title>
        <authorList>
            <person name="Zhang X."/>
            <person name="Li A."/>
        </authorList>
    </citation>
    <scope>NUCLEOTIDE SEQUENCE [LARGE SCALE GENOMIC DNA]</scope>
    <source>
        <strain evidence="11 12">B3-2-R+30</strain>
    </source>
</reference>
<evidence type="ECO:0000256" key="9">
    <source>
        <dbReference type="RuleBase" id="RU003942"/>
    </source>
</evidence>
<gene>
    <name evidence="11" type="ORF">AB6713_14255</name>
</gene>
<comment type="similarity">
    <text evidence="7">Belongs to the drug/metabolite transporter (DMT) superfamily. Small multidrug resistance (SMR) (TC 2.A.7.1) family. Gdx/SugE subfamily.</text>
</comment>
<keyword evidence="4 9" id="KW-0812">Transmembrane</keyword>
<dbReference type="InterPro" id="IPR045324">
    <property type="entry name" value="Small_multidrug_res"/>
</dbReference>
<dbReference type="InterPro" id="IPR037185">
    <property type="entry name" value="EmrE-like"/>
</dbReference>
<proteinExistence type="inferred from homology"/>
<dbReference type="Gene3D" id="1.10.3730.20">
    <property type="match status" value="1"/>
</dbReference>
<feature type="transmembrane region" description="Helical" evidence="10">
    <location>
        <begin position="34"/>
        <end position="51"/>
    </location>
</feature>
<evidence type="ECO:0000256" key="2">
    <source>
        <dbReference type="ARBA" id="ARBA00022448"/>
    </source>
</evidence>
<dbReference type="Proteomes" id="UP001566331">
    <property type="component" value="Unassembled WGS sequence"/>
</dbReference>
<keyword evidence="6 10" id="KW-0472">Membrane</keyword>